<dbReference type="Pfam" id="PF10277">
    <property type="entry name" value="Frag1"/>
    <property type="match status" value="1"/>
</dbReference>
<evidence type="ECO:0000256" key="2">
    <source>
        <dbReference type="SAM" id="Phobius"/>
    </source>
</evidence>
<dbReference type="Proteomes" id="UP000887574">
    <property type="component" value="Unplaced"/>
</dbReference>
<dbReference type="GO" id="GO:0000139">
    <property type="term" value="C:Golgi membrane"/>
    <property type="evidence" value="ECO:0007669"/>
    <property type="project" value="InterPro"/>
</dbReference>
<feature type="transmembrane region" description="Helical" evidence="2">
    <location>
        <begin position="6"/>
        <end position="23"/>
    </location>
</feature>
<dbReference type="WBParaSite" id="jg19264">
    <property type="protein sequence ID" value="jg19264"/>
    <property type="gene ID" value="jg19264"/>
</dbReference>
<reference evidence="5" key="1">
    <citation type="submission" date="2022-11" db="UniProtKB">
        <authorList>
            <consortium name="WormBaseParasite"/>
        </authorList>
    </citation>
    <scope>IDENTIFICATION</scope>
</reference>
<accession>A0A915DFA1</accession>
<dbReference type="AlphaFoldDB" id="A0A915DFA1"/>
<evidence type="ECO:0000313" key="4">
    <source>
        <dbReference type="Proteomes" id="UP000887574"/>
    </source>
</evidence>
<feature type="domain" description="CWH43-like N-terminal" evidence="3">
    <location>
        <begin position="1"/>
        <end position="99"/>
    </location>
</feature>
<dbReference type="GO" id="GO:0005789">
    <property type="term" value="C:endoplasmic reticulum membrane"/>
    <property type="evidence" value="ECO:0007669"/>
    <property type="project" value="TreeGrafter"/>
</dbReference>
<keyword evidence="2" id="KW-1133">Transmembrane helix</keyword>
<feature type="transmembrane region" description="Helical" evidence="2">
    <location>
        <begin position="44"/>
        <end position="67"/>
    </location>
</feature>
<keyword evidence="4" id="KW-1185">Reference proteome</keyword>
<sequence>MHAICYSVWVISFCFNMLFNTLLHHHSGIRQLTTNHYRIFYIKCCLFLIGYPLAVSTDFSCFSFLLLCSGTAYVLFSAAEYILVGLNSLFYFLLVWELTGSRVEFYLTHKGHIGSTRSDLAAKPSSGSERTQSMPINLSCHH</sequence>
<feature type="region of interest" description="Disordered" evidence="1">
    <location>
        <begin position="118"/>
        <end position="142"/>
    </location>
</feature>
<evidence type="ECO:0000256" key="1">
    <source>
        <dbReference type="SAM" id="MobiDB-lite"/>
    </source>
</evidence>
<evidence type="ECO:0000313" key="5">
    <source>
        <dbReference type="WBParaSite" id="jg19264"/>
    </source>
</evidence>
<protein>
    <recommendedName>
        <fullName evidence="3">CWH43-like N-terminal domain-containing protein</fullName>
    </recommendedName>
</protein>
<feature type="compositionally biased region" description="Polar residues" evidence="1">
    <location>
        <begin position="125"/>
        <end position="136"/>
    </location>
</feature>
<name>A0A915DFA1_9BILA</name>
<keyword evidence="2" id="KW-0472">Membrane</keyword>
<dbReference type="PANTHER" id="PTHR12892:SF15">
    <property type="entry name" value="POST-GPI ATTACHMENT TO PROTEINS FACTOR 2-LIKE"/>
    <property type="match status" value="1"/>
</dbReference>
<feature type="transmembrane region" description="Helical" evidence="2">
    <location>
        <begin position="73"/>
        <end position="96"/>
    </location>
</feature>
<keyword evidence="2" id="KW-0812">Transmembrane</keyword>
<organism evidence="4 5">
    <name type="scientific">Ditylenchus dipsaci</name>
    <dbReference type="NCBI Taxonomy" id="166011"/>
    <lineage>
        <taxon>Eukaryota</taxon>
        <taxon>Metazoa</taxon>
        <taxon>Ecdysozoa</taxon>
        <taxon>Nematoda</taxon>
        <taxon>Chromadorea</taxon>
        <taxon>Rhabditida</taxon>
        <taxon>Tylenchina</taxon>
        <taxon>Tylenchomorpha</taxon>
        <taxon>Sphaerularioidea</taxon>
        <taxon>Anguinidae</taxon>
        <taxon>Anguininae</taxon>
        <taxon>Ditylenchus</taxon>
    </lineage>
</organism>
<evidence type="ECO:0000259" key="3">
    <source>
        <dbReference type="Pfam" id="PF10277"/>
    </source>
</evidence>
<dbReference type="GO" id="GO:0006506">
    <property type="term" value="P:GPI anchor biosynthetic process"/>
    <property type="evidence" value="ECO:0007669"/>
    <property type="project" value="TreeGrafter"/>
</dbReference>
<dbReference type="InterPro" id="IPR039545">
    <property type="entry name" value="PGAP2"/>
</dbReference>
<dbReference type="PANTHER" id="PTHR12892">
    <property type="entry name" value="FGF RECEPTOR ACTIVATING PROTEIN 1"/>
    <property type="match status" value="1"/>
</dbReference>
<dbReference type="InterPro" id="IPR019402">
    <property type="entry name" value="CWH43_N"/>
</dbReference>
<proteinExistence type="predicted"/>